<name>A0A0D6LAM2_9BILA</name>
<keyword evidence="6" id="KW-0325">Glycoprotein</keyword>
<feature type="non-terminal residue" evidence="9">
    <location>
        <position position="258"/>
    </location>
</feature>
<dbReference type="AlphaFoldDB" id="A0A0D6LAM2"/>
<dbReference type="InterPro" id="IPR002110">
    <property type="entry name" value="Ankyrin_rpt"/>
</dbReference>
<dbReference type="Pfam" id="PF13857">
    <property type="entry name" value="Ank_5"/>
    <property type="match status" value="1"/>
</dbReference>
<dbReference type="Gene3D" id="1.25.40.20">
    <property type="entry name" value="Ankyrin repeat-containing domain"/>
    <property type="match status" value="1"/>
</dbReference>
<protein>
    <submittedName>
        <fullName evidence="9">Ankyrin repeat protein</fullName>
    </submittedName>
</protein>
<evidence type="ECO:0000256" key="5">
    <source>
        <dbReference type="ARBA" id="ARBA00023065"/>
    </source>
</evidence>
<dbReference type="EMBL" id="KE125367">
    <property type="protein sequence ID" value="EPB68879.1"/>
    <property type="molecule type" value="Genomic_DNA"/>
</dbReference>
<dbReference type="PROSITE" id="PS50088">
    <property type="entry name" value="ANK_REPEAT"/>
    <property type="match status" value="2"/>
</dbReference>
<reference evidence="9 10" key="1">
    <citation type="submission" date="2013-05" db="EMBL/GenBank/DDBJ databases">
        <title>Draft genome of the parasitic nematode Anyclostoma ceylanicum.</title>
        <authorList>
            <person name="Mitreva M."/>
        </authorList>
    </citation>
    <scope>NUCLEOTIDE SEQUENCE [LARGE SCALE GENOMIC DNA]</scope>
</reference>
<keyword evidence="3" id="KW-0677">Repeat</keyword>
<keyword evidence="2" id="KW-0716">Sensory transduction</keyword>
<evidence type="ECO:0000256" key="4">
    <source>
        <dbReference type="ARBA" id="ARBA00023043"/>
    </source>
</evidence>
<dbReference type="Pfam" id="PF12796">
    <property type="entry name" value="Ank_2"/>
    <property type="match status" value="1"/>
</dbReference>
<accession>A0A0D6LAM2</accession>
<evidence type="ECO:0000256" key="1">
    <source>
        <dbReference type="ARBA" id="ARBA00022448"/>
    </source>
</evidence>
<dbReference type="InterPro" id="IPR036770">
    <property type="entry name" value="Ankyrin_rpt-contain_sf"/>
</dbReference>
<dbReference type="PANTHER" id="PTHR47143">
    <property type="entry name" value="TRANSIENT RECEPTOR POTENTIAL CATION CHANNEL PROTEIN PAINLESS"/>
    <property type="match status" value="1"/>
</dbReference>
<dbReference type="SUPFAM" id="SSF48403">
    <property type="entry name" value="Ankyrin repeat"/>
    <property type="match status" value="1"/>
</dbReference>
<evidence type="ECO:0000313" key="9">
    <source>
        <dbReference type="EMBL" id="EPB68879.1"/>
    </source>
</evidence>
<evidence type="ECO:0000256" key="8">
    <source>
        <dbReference type="PROSITE-ProRule" id="PRU00023"/>
    </source>
</evidence>
<evidence type="ECO:0000256" key="6">
    <source>
        <dbReference type="ARBA" id="ARBA00023180"/>
    </source>
</evidence>
<dbReference type="Proteomes" id="UP000054495">
    <property type="component" value="Unassembled WGS sequence"/>
</dbReference>
<keyword evidence="1" id="KW-0813">Transport</keyword>
<keyword evidence="7" id="KW-0407">Ion channel</keyword>
<evidence type="ECO:0000313" key="10">
    <source>
        <dbReference type="Proteomes" id="UP000054495"/>
    </source>
</evidence>
<organism evidence="9 10">
    <name type="scientific">Ancylostoma ceylanicum</name>
    <dbReference type="NCBI Taxonomy" id="53326"/>
    <lineage>
        <taxon>Eukaryota</taxon>
        <taxon>Metazoa</taxon>
        <taxon>Ecdysozoa</taxon>
        <taxon>Nematoda</taxon>
        <taxon>Chromadorea</taxon>
        <taxon>Rhabditida</taxon>
        <taxon>Rhabditina</taxon>
        <taxon>Rhabditomorpha</taxon>
        <taxon>Strongyloidea</taxon>
        <taxon>Ancylostomatidae</taxon>
        <taxon>Ancylostomatinae</taxon>
        <taxon>Ancylostoma</taxon>
    </lineage>
</organism>
<dbReference type="GO" id="GO:0034220">
    <property type="term" value="P:monoatomic ion transmembrane transport"/>
    <property type="evidence" value="ECO:0007669"/>
    <property type="project" value="UniProtKB-KW"/>
</dbReference>
<keyword evidence="5" id="KW-0406">Ion transport</keyword>
<evidence type="ECO:0000256" key="7">
    <source>
        <dbReference type="ARBA" id="ARBA00023303"/>
    </source>
</evidence>
<dbReference type="PROSITE" id="PS50297">
    <property type="entry name" value="ANK_REP_REGION"/>
    <property type="match status" value="2"/>
</dbReference>
<dbReference type="InterPro" id="IPR052076">
    <property type="entry name" value="TRP_cation_channel"/>
</dbReference>
<feature type="repeat" description="ANK" evidence="8">
    <location>
        <begin position="49"/>
        <end position="81"/>
    </location>
</feature>
<feature type="repeat" description="ANK" evidence="8">
    <location>
        <begin position="83"/>
        <end position="115"/>
    </location>
</feature>
<keyword evidence="10" id="KW-1185">Reference proteome</keyword>
<dbReference type="GO" id="GO:1902495">
    <property type="term" value="C:transmembrane transporter complex"/>
    <property type="evidence" value="ECO:0007669"/>
    <property type="project" value="TreeGrafter"/>
</dbReference>
<sequence length="258" mass="29119">MDGNYTAIIFFAQQFDTIFVLKAYMMTFTASPVMILIDAGSDINVENLHGQTALDLAVRRGHLGAVKVLLNNKALIESKKGVSQATALHVAAKKGYHTIVRLLLGNGATIDRRDDNANTALDIAIIRGHRDVARVLVEADDWRKIMISKDRFTVCHHHSERSTPIRSLIQKFPDVAKIAFDRCVEEVGGDSQPDYEVKYDFSVIEDTYMMPTKDSTDAYETLSDERSPYHGDGRLKKRAKMYSQDHGFVYERHPLKLM</sequence>
<dbReference type="SMART" id="SM00248">
    <property type="entry name" value="ANK"/>
    <property type="match status" value="3"/>
</dbReference>
<evidence type="ECO:0000256" key="2">
    <source>
        <dbReference type="ARBA" id="ARBA00022606"/>
    </source>
</evidence>
<dbReference type="PANTHER" id="PTHR47143:SF1">
    <property type="entry name" value="ION_TRANS DOMAIN-CONTAINING PROTEIN"/>
    <property type="match status" value="1"/>
</dbReference>
<gene>
    <name evidence="9" type="ORF">ANCCEY_12034</name>
</gene>
<proteinExistence type="predicted"/>
<evidence type="ECO:0000256" key="3">
    <source>
        <dbReference type="ARBA" id="ARBA00022737"/>
    </source>
</evidence>
<dbReference type="GO" id="GO:0022857">
    <property type="term" value="F:transmembrane transporter activity"/>
    <property type="evidence" value="ECO:0007669"/>
    <property type="project" value="TreeGrafter"/>
</dbReference>
<keyword evidence="4 8" id="KW-0040">ANK repeat</keyword>